<feature type="transmembrane region" description="Helical" evidence="1">
    <location>
        <begin position="12"/>
        <end position="36"/>
    </location>
</feature>
<organism evidence="2 3">
    <name type="scientific">Spirilliplanes yamanashiensis</name>
    <dbReference type="NCBI Taxonomy" id="42233"/>
    <lineage>
        <taxon>Bacteria</taxon>
        <taxon>Bacillati</taxon>
        <taxon>Actinomycetota</taxon>
        <taxon>Actinomycetes</taxon>
        <taxon>Micromonosporales</taxon>
        <taxon>Micromonosporaceae</taxon>
        <taxon>Spirilliplanes</taxon>
    </lineage>
</organism>
<dbReference type="AlphaFoldDB" id="A0A8J3Y3M7"/>
<dbReference type="RefSeq" id="WP_239107062.1">
    <property type="nucleotide sequence ID" value="NZ_BAAAGJ010000005.1"/>
</dbReference>
<feature type="transmembrane region" description="Helical" evidence="1">
    <location>
        <begin position="48"/>
        <end position="70"/>
    </location>
</feature>
<keyword evidence="1" id="KW-0472">Membrane</keyword>
<dbReference type="Proteomes" id="UP000652013">
    <property type="component" value="Unassembled WGS sequence"/>
</dbReference>
<sequence length="130" mass="13132">MTADGPAPNPTTLRLAVGLIMLEAAAVAVVTAYLLWQDLTGRATVMSVAIGVTLFAAIGVVVLAAVGRALARRRSGARGPAVVLQLMVIVIGYYMTQGGLVWPGVGLIVLGLVTGGLVVSPPTTRALGLG</sequence>
<feature type="transmembrane region" description="Helical" evidence="1">
    <location>
        <begin position="101"/>
        <end position="119"/>
    </location>
</feature>
<accession>A0A8J3Y3M7</accession>
<feature type="transmembrane region" description="Helical" evidence="1">
    <location>
        <begin position="77"/>
        <end position="95"/>
    </location>
</feature>
<comment type="caution">
    <text evidence="2">The sequence shown here is derived from an EMBL/GenBank/DDBJ whole genome shotgun (WGS) entry which is preliminary data.</text>
</comment>
<keyword evidence="1" id="KW-1133">Transmembrane helix</keyword>
<proteinExistence type="predicted"/>
<dbReference type="EMBL" id="BOOY01000002">
    <property type="protein sequence ID" value="GIJ01071.1"/>
    <property type="molecule type" value="Genomic_DNA"/>
</dbReference>
<protein>
    <recommendedName>
        <fullName evidence="4">Integral membrane protein</fullName>
    </recommendedName>
</protein>
<reference evidence="2" key="1">
    <citation type="submission" date="2021-01" db="EMBL/GenBank/DDBJ databases">
        <title>Whole genome shotgun sequence of Spirilliplanes yamanashiensis NBRC 15828.</title>
        <authorList>
            <person name="Komaki H."/>
            <person name="Tamura T."/>
        </authorList>
    </citation>
    <scope>NUCLEOTIDE SEQUENCE</scope>
    <source>
        <strain evidence="2">NBRC 15828</strain>
    </source>
</reference>
<evidence type="ECO:0000256" key="1">
    <source>
        <dbReference type="SAM" id="Phobius"/>
    </source>
</evidence>
<evidence type="ECO:0000313" key="3">
    <source>
        <dbReference type="Proteomes" id="UP000652013"/>
    </source>
</evidence>
<keyword evidence="1" id="KW-0812">Transmembrane</keyword>
<evidence type="ECO:0000313" key="2">
    <source>
        <dbReference type="EMBL" id="GIJ01071.1"/>
    </source>
</evidence>
<gene>
    <name evidence="2" type="ORF">Sya03_04230</name>
</gene>
<keyword evidence="3" id="KW-1185">Reference proteome</keyword>
<name>A0A8J3Y3M7_9ACTN</name>
<evidence type="ECO:0008006" key="4">
    <source>
        <dbReference type="Google" id="ProtNLM"/>
    </source>
</evidence>